<dbReference type="PRINTS" id="PR00455">
    <property type="entry name" value="HTHTETR"/>
</dbReference>
<dbReference type="SUPFAM" id="SSF46689">
    <property type="entry name" value="Homeodomain-like"/>
    <property type="match status" value="1"/>
</dbReference>
<evidence type="ECO:0000313" key="4">
    <source>
        <dbReference type="EMBL" id="NBI28502.1"/>
    </source>
</evidence>
<dbReference type="InterPro" id="IPR009057">
    <property type="entry name" value="Homeodomain-like_sf"/>
</dbReference>
<dbReference type="AlphaFoldDB" id="A0A6N9Q078"/>
<dbReference type="InterPro" id="IPR050624">
    <property type="entry name" value="HTH-type_Tx_Regulator"/>
</dbReference>
<dbReference type="EMBL" id="SIJB01000015">
    <property type="protein sequence ID" value="NBI28502.1"/>
    <property type="molecule type" value="Genomic_DNA"/>
</dbReference>
<evidence type="ECO:0000256" key="1">
    <source>
        <dbReference type="ARBA" id="ARBA00023125"/>
    </source>
</evidence>
<organism evidence="4 5">
    <name type="scientific">Chengkuizengella marina</name>
    <dbReference type="NCBI Taxonomy" id="2507566"/>
    <lineage>
        <taxon>Bacteria</taxon>
        <taxon>Bacillati</taxon>
        <taxon>Bacillota</taxon>
        <taxon>Bacilli</taxon>
        <taxon>Bacillales</taxon>
        <taxon>Paenibacillaceae</taxon>
        <taxon>Chengkuizengella</taxon>
    </lineage>
</organism>
<dbReference type="InterPro" id="IPR036271">
    <property type="entry name" value="Tet_transcr_reg_TetR-rel_C_sf"/>
</dbReference>
<dbReference type="Pfam" id="PF00440">
    <property type="entry name" value="TetR_N"/>
    <property type="match status" value="1"/>
</dbReference>
<dbReference type="PANTHER" id="PTHR43479:SF11">
    <property type="entry name" value="ACREF_ENVCD OPERON REPRESSOR-RELATED"/>
    <property type="match status" value="1"/>
</dbReference>
<feature type="DNA-binding region" description="H-T-H motif" evidence="2">
    <location>
        <begin position="34"/>
        <end position="53"/>
    </location>
</feature>
<gene>
    <name evidence="4" type="ORF">ERL59_05995</name>
</gene>
<evidence type="ECO:0000313" key="5">
    <source>
        <dbReference type="Proteomes" id="UP000448943"/>
    </source>
</evidence>
<dbReference type="OrthoDB" id="9785164at2"/>
<comment type="caution">
    <text evidence="4">The sequence shown here is derived from an EMBL/GenBank/DDBJ whole genome shotgun (WGS) entry which is preliminary data.</text>
</comment>
<evidence type="ECO:0000256" key="2">
    <source>
        <dbReference type="PROSITE-ProRule" id="PRU00335"/>
    </source>
</evidence>
<evidence type="ECO:0000259" key="3">
    <source>
        <dbReference type="PROSITE" id="PS50977"/>
    </source>
</evidence>
<protein>
    <submittedName>
        <fullName evidence="4">TetR/AcrR family transcriptional regulator</fullName>
    </submittedName>
</protein>
<proteinExistence type="predicted"/>
<name>A0A6N9Q078_9BACL</name>
<dbReference type="Proteomes" id="UP000448943">
    <property type="component" value="Unassembled WGS sequence"/>
</dbReference>
<sequence>MQISRRERKKMETTANILKSARYLFRDQGYEHTSIEEITEMTDIAKSTFFKHFPNKESLLIGIAEEEVGDVLELVQDEKFQTSNISSKINQIMIRLLEDSIPYLELTGRVLFTTMINEATTESPFSKIRKLLEDLVQEGQEQKEISEDYSYTDIVTLLMGSYYGVLFKWLEQGDSMGSVAELERSLQLIFHGIKVYKIN</sequence>
<dbReference type="SUPFAM" id="SSF48498">
    <property type="entry name" value="Tetracyclin repressor-like, C-terminal domain"/>
    <property type="match status" value="1"/>
</dbReference>
<dbReference type="RefSeq" id="WP_160645292.1">
    <property type="nucleotide sequence ID" value="NZ_SIJB01000015.1"/>
</dbReference>
<keyword evidence="1 2" id="KW-0238">DNA-binding</keyword>
<dbReference type="PROSITE" id="PS50977">
    <property type="entry name" value="HTH_TETR_2"/>
    <property type="match status" value="1"/>
</dbReference>
<dbReference type="PANTHER" id="PTHR43479">
    <property type="entry name" value="ACREF/ENVCD OPERON REPRESSOR-RELATED"/>
    <property type="match status" value="1"/>
</dbReference>
<reference evidence="4 5" key="1">
    <citation type="submission" date="2019-01" db="EMBL/GenBank/DDBJ databases">
        <title>Chengkuizengella sp. nov., isolated from deep-sea sediment of East Pacific Ocean.</title>
        <authorList>
            <person name="Yang J."/>
            <person name="Lai Q."/>
            <person name="Shao Z."/>
        </authorList>
    </citation>
    <scope>NUCLEOTIDE SEQUENCE [LARGE SCALE GENOMIC DNA]</scope>
    <source>
        <strain evidence="4 5">YPA3-1-1</strain>
    </source>
</reference>
<keyword evidence="5" id="KW-1185">Reference proteome</keyword>
<dbReference type="InterPro" id="IPR001647">
    <property type="entry name" value="HTH_TetR"/>
</dbReference>
<dbReference type="GO" id="GO:0003677">
    <property type="term" value="F:DNA binding"/>
    <property type="evidence" value="ECO:0007669"/>
    <property type="project" value="UniProtKB-UniRule"/>
</dbReference>
<feature type="domain" description="HTH tetR-type" evidence="3">
    <location>
        <begin position="11"/>
        <end position="71"/>
    </location>
</feature>
<accession>A0A6N9Q078</accession>
<dbReference type="Gene3D" id="1.10.357.10">
    <property type="entry name" value="Tetracycline Repressor, domain 2"/>
    <property type="match status" value="1"/>
</dbReference>